<comment type="pathway">
    <text evidence="2">Secondary metabolite biosynthesis.</text>
</comment>
<comment type="cofactor">
    <cofactor evidence="1 9">
        <name>heme</name>
        <dbReference type="ChEBI" id="CHEBI:30413"/>
    </cofactor>
</comment>
<dbReference type="PANTHER" id="PTHR46300:SF7">
    <property type="entry name" value="P450, PUTATIVE (EUROFUNG)-RELATED"/>
    <property type="match status" value="1"/>
</dbReference>
<dbReference type="Pfam" id="PF00067">
    <property type="entry name" value="p450"/>
    <property type="match status" value="1"/>
</dbReference>
<dbReference type="SUPFAM" id="SSF48264">
    <property type="entry name" value="Cytochrome P450"/>
    <property type="match status" value="1"/>
</dbReference>
<keyword evidence="7 9" id="KW-0408">Iron</keyword>
<accession>A0A165Q3F9</accession>
<dbReference type="GO" id="GO:0016705">
    <property type="term" value="F:oxidoreductase activity, acting on paired donors, with incorporation or reduction of molecular oxygen"/>
    <property type="evidence" value="ECO:0007669"/>
    <property type="project" value="InterPro"/>
</dbReference>
<dbReference type="InterPro" id="IPR002401">
    <property type="entry name" value="Cyt_P450_E_grp-I"/>
</dbReference>
<evidence type="ECO:0000256" key="7">
    <source>
        <dbReference type="ARBA" id="ARBA00023004"/>
    </source>
</evidence>
<evidence type="ECO:0000256" key="6">
    <source>
        <dbReference type="ARBA" id="ARBA00023002"/>
    </source>
</evidence>
<evidence type="ECO:0000256" key="5">
    <source>
        <dbReference type="ARBA" id="ARBA00022723"/>
    </source>
</evidence>
<dbReference type="InParanoid" id="A0A165Q3F9"/>
<dbReference type="STRING" id="1314781.A0A165Q3F9"/>
<dbReference type="EMBL" id="KV425885">
    <property type="protein sequence ID" value="KZW03028.1"/>
    <property type="molecule type" value="Genomic_DNA"/>
</dbReference>
<evidence type="ECO:0000256" key="3">
    <source>
        <dbReference type="ARBA" id="ARBA00010617"/>
    </source>
</evidence>
<keyword evidence="8 10" id="KW-0503">Monooxygenase</keyword>
<dbReference type="PANTHER" id="PTHR46300">
    <property type="entry name" value="P450, PUTATIVE (EUROFUNG)-RELATED-RELATED"/>
    <property type="match status" value="1"/>
</dbReference>
<name>A0A165Q3F9_EXIGL</name>
<evidence type="ECO:0000256" key="8">
    <source>
        <dbReference type="ARBA" id="ARBA00023033"/>
    </source>
</evidence>
<gene>
    <name evidence="11" type="ORF">EXIGLDRAFT_759344</name>
</gene>
<sequence>MDLPLSSLAAVGLVLVLFSVYSRRTARKLPPGPRGQFLVGNLRDAPRPPEEWKAYAAMSKEYGPVTYLRVLTKNVIVVNTMQAVTDLLEKRSAIYSDRPQLPMVDILGLGPLISLLPYGDQWKLYRRALHQLFNETAAKKWRGVHETWNARFLQRLADKPEDWWNLTLWLAGANIVELAYGREAADHNDPCLMLGIQSLEVASHVASFGTYLVDWIPALKYVPAWFPGAQFKRDGLMWRELAMRSKHLPFEQTMKDMAVGTSRPCVSTELLDRQLGAVSLSEDDVKNIAWVLYLAGADTTLSAMRAFVHAMVLNPSVQRSAQAELDRIVPRSRLPQMSDRPQLPYIDSVIRETLRKYPVAPLAIAHRLMEDDEYEGMHLPKGSTVVVNSWAIFHDEEVYPEPHLFQPERYLRDGIIDPAAPDPSGAAFGYGRRVCPGRHVADAELWMMIATVLSCFDISPSKKADGTDIIPSSTMCSGVVSMLGEFPCKMELRDEAKRQLILDEVERVVST</sequence>
<dbReference type="PRINTS" id="PR00463">
    <property type="entry name" value="EP450I"/>
</dbReference>
<evidence type="ECO:0000256" key="1">
    <source>
        <dbReference type="ARBA" id="ARBA00001971"/>
    </source>
</evidence>
<dbReference type="InterPro" id="IPR036396">
    <property type="entry name" value="Cyt_P450_sf"/>
</dbReference>
<dbReference type="InterPro" id="IPR050364">
    <property type="entry name" value="Cytochrome_P450_fung"/>
</dbReference>
<evidence type="ECO:0000256" key="4">
    <source>
        <dbReference type="ARBA" id="ARBA00022617"/>
    </source>
</evidence>
<keyword evidence="5 9" id="KW-0479">Metal-binding</keyword>
<protein>
    <submittedName>
        <fullName evidence="11">Cytochrome P450</fullName>
    </submittedName>
</protein>
<evidence type="ECO:0000256" key="10">
    <source>
        <dbReference type="RuleBase" id="RU000461"/>
    </source>
</evidence>
<dbReference type="Proteomes" id="UP000077266">
    <property type="component" value="Unassembled WGS sequence"/>
</dbReference>
<dbReference type="AlphaFoldDB" id="A0A165Q3F9"/>
<evidence type="ECO:0000256" key="2">
    <source>
        <dbReference type="ARBA" id="ARBA00005179"/>
    </source>
</evidence>
<dbReference type="InterPro" id="IPR001128">
    <property type="entry name" value="Cyt_P450"/>
</dbReference>
<keyword evidence="6 10" id="KW-0560">Oxidoreductase</keyword>
<feature type="binding site" description="axial binding residue" evidence="9">
    <location>
        <position position="435"/>
    </location>
    <ligand>
        <name>heme</name>
        <dbReference type="ChEBI" id="CHEBI:30413"/>
    </ligand>
    <ligandPart>
        <name>Fe</name>
        <dbReference type="ChEBI" id="CHEBI:18248"/>
    </ligandPart>
</feature>
<dbReference type="InterPro" id="IPR017972">
    <property type="entry name" value="Cyt_P450_CS"/>
</dbReference>
<reference evidence="11 12" key="1">
    <citation type="journal article" date="2016" name="Mol. Biol. Evol.">
        <title>Comparative Genomics of Early-Diverging Mushroom-Forming Fungi Provides Insights into the Origins of Lignocellulose Decay Capabilities.</title>
        <authorList>
            <person name="Nagy L.G."/>
            <person name="Riley R."/>
            <person name="Tritt A."/>
            <person name="Adam C."/>
            <person name="Daum C."/>
            <person name="Floudas D."/>
            <person name="Sun H."/>
            <person name="Yadav J.S."/>
            <person name="Pangilinan J."/>
            <person name="Larsson K.H."/>
            <person name="Matsuura K."/>
            <person name="Barry K."/>
            <person name="Labutti K."/>
            <person name="Kuo R."/>
            <person name="Ohm R.A."/>
            <person name="Bhattacharya S.S."/>
            <person name="Shirouzu T."/>
            <person name="Yoshinaga Y."/>
            <person name="Martin F.M."/>
            <person name="Grigoriev I.V."/>
            <person name="Hibbett D.S."/>
        </authorList>
    </citation>
    <scope>NUCLEOTIDE SEQUENCE [LARGE SCALE GENOMIC DNA]</scope>
    <source>
        <strain evidence="11 12">HHB12029</strain>
    </source>
</reference>
<dbReference type="PRINTS" id="PR00385">
    <property type="entry name" value="P450"/>
</dbReference>
<dbReference type="Gene3D" id="1.10.630.10">
    <property type="entry name" value="Cytochrome P450"/>
    <property type="match status" value="1"/>
</dbReference>
<evidence type="ECO:0000256" key="9">
    <source>
        <dbReference type="PIRSR" id="PIRSR602401-1"/>
    </source>
</evidence>
<proteinExistence type="inferred from homology"/>
<dbReference type="CDD" id="cd11065">
    <property type="entry name" value="CYP64-like"/>
    <property type="match status" value="1"/>
</dbReference>
<dbReference type="OrthoDB" id="2789670at2759"/>
<dbReference type="GO" id="GO:0004497">
    <property type="term" value="F:monooxygenase activity"/>
    <property type="evidence" value="ECO:0007669"/>
    <property type="project" value="UniProtKB-KW"/>
</dbReference>
<keyword evidence="12" id="KW-1185">Reference proteome</keyword>
<dbReference type="GO" id="GO:0005506">
    <property type="term" value="F:iron ion binding"/>
    <property type="evidence" value="ECO:0007669"/>
    <property type="project" value="InterPro"/>
</dbReference>
<evidence type="ECO:0000313" key="12">
    <source>
        <dbReference type="Proteomes" id="UP000077266"/>
    </source>
</evidence>
<keyword evidence="4 9" id="KW-0349">Heme</keyword>
<dbReference type="PROSITE" id="PS00086">
    <property type="entry name" value="CYTOCHROME_P450"/>
    <property type="match status" value="1"/>
</dbReference>
<evidence type="ECO:0000313" key="11">
    <source>
        <dbReference type="EMBL" id="KZW03028.1"/>
    </source>
</evidence>
<comment type="similarity">
    <text evidence="3 10">Belongs to the cytochrome P450 family.</text>
</comment>
<dbReference type="GO" id="GO:0020037">
    <property type="term" value="F:heme binding"/>
    <property type="evidence" value="ECO:0007669"/>
    <property type="project" value="InterPro"/>
</dbReference>
<organism evidence="11 12">
    <name type="scientific">Exidia glandulosa HHB12029</name>
    <dbReference type="NCBI Taxonomy" id="1314781"/>
    <lineage>
        <taxon>Eukaryota</taxon>
        <taxon>Fungi</taxon>
        <taxon>Dikarya</taxon>
        <taxon>Basidiomycota</taxon>
        <taxon>Agaricomycotina</taxon>
        <taxon>Agaricomycetes</taxon>
        <taxon>Auriculariales</taxon>
        <taxon>Exidiaceae</taxon>
        <taxon>Exidia</taxon>
    </lineage>
</organism>